<protein>
    <submittedName>
        <fullName evidence="12">DEAD/DEAH box helicase</fullName>
    </submittedName>
</protein>
<dbReference type="PROSITE" id="PS51192">
    <property type="entry name" value="HELICASE_ATP_BIND_1"/>
    <property type="match status" value="1"/>
</dbReference>
<dbReference type="PANTHER" id="PTHR47959:SF13">
    <property type="entry name" value="ATP-DEPENDENT RNA HELICASE RHLE"/>
    <property type="match status" value="1"/>
</dbReference>
<dbReference type="CDD" id="cd18787">
    <property type="entry name" value="SF2_C_DEAD"/>
    <property type="match status" value="1"/>
</dbReference>
<dbReference type="SUPFAM" id="SSF52540">
    <property type="entry name" value="P-loop containing nucleoside triphosphate hydrolases"/>
    <property type="match status" value="2"/>
</dbReference>
<evidence type="ECO:0000256" key="7">
    <source>
        <dbReference type="RuleBase" id="RU000492"/>
    </source>
</evidence>
<feature type="domain" description="Helicase C-terminal" evidence="10">
    <location>
        <begin position="231"/>
        <end position="380"/>
    </location>
</feature>
<feature type="domain" description="DEAD-box RNA helicase Q" evidence="11">
    <location>
        <begin position="2"/>
        <end position="30"/>
    </location>
</feature>
<evidence type="ECO:0000256" key="1">
    <source>
        <dbReference type="ARBA" id="ARBA00022741"/>
    </source>
</evidence>
<dbReference type="InterPro" id="IPR011545">
    <property type="entry name" value="DEAD/DEAH_box_helicase_dom"/>
</dbReference>
<dbReference type="PROSITE" id="PS51195">
    <property type="entry name" value="Q_MOTIF"/>
    <property type="match status" value="1"/>
</dbReference>
<dbReference type="InterPro" id="IPR014001">
    <property type="entry name" value="Helicase_ATP-bd"/>
</dbReference>
<gene>
    <name evidence="12" type="ORF">DAY19_03130</name>
</gene>
<dbReference type="PROSITE" id="PS51194">
    <property type="entry name" value="HELICASE_CTER"/>
    <property type="match status" value="1"/>
</dbReference>
<evidence type="ECO:0000256" key="6">
    <source>
        <dbReference type="PROSITE-ProRule" id="PRU00552"/>
    </source>
</evidence>
<name>A0ABY0IJY1_9BACT</name>
<dbReference type="InterPro" id="IPR044742">
    <property type="entry name" value="DEAD/DEAH_RhlB"/>
</dbReference>
<dbReference type="PROSITE" id="PS00039">
    <property type="entry name" value="DEAD_ATP_HELICASE"/>
    <property type="match status" value="1"/>
</dbReference>
<keyword evidence="2 7" id="KW-0378">Hydrolase</keyword>
<dbReference type="InterPro" id="IPR027417">
    <property type="entry name" value="P-loop_NTPase"/>
</dbReference>
<evidence type="ECO:0000259" key="10">
    <source>
        <dbReference type="PROSITE" id="PS51194"/>
    </source>
</evidence>
<dbReference type="Pfam" id="PF00270">
    <property type="entry name" value="DEAD"/>
    <property type="match status" value="1"/>
</dbReference>
<evidence type="ECO:0000259" key="11">
    <source>
        <dbReference type="PROSITE" id="PS51195"/>
    </source>
</evidence>
<accession>A0ABY0IJY1</accession>
<feature type="domain" description="Helicase ATP-binding" evidence="9">
    <location>
        <begin position="33"/>
        <end position="208"/>
    </location>
</feature>
<keyword evidence="1 7" id="KW-0547">Nucleotide-binding</keyword>
<sequence>MNSFDSLKLLPEILSSLNKKGYKKPTPIQAQSIPHLLTGGDILGIAQTGTGKTAAFSLPILNNLGSNKIKTKPRHMRTLILTPTRELASQINENIEEYGKGLGIKSTVIFGGVKPRPQILQLKKGMDVIVATPGRFLDLMSNDQIQFGQLETFVLDEADRMLDMGFIRDVNKIIARLPKKRQTLLFSATMPQDIVNLSKKLLVKPKKVEVTPESTTVEKIDQKINFVHKTNKPKLLINILEDQSIEHVLVFTKTKHGANRVVKHLDQVGITSAAIHGNKSQGAREKALGGFKKGTIRVLVATDIAARGIDVSHITHVINYNLPDDPKSYVHRIGRTARAGRDGIAISFCDDTEKKLLKDIEKTIKYQIPQDKDHPFHGVAGAPAQPQNHRRPSKKASANKSRNGNNQQRSARRRPAKKKPTT</sequence>
<evidence type="ECO:0000256" key="5">
    <source>
        <dbReference type="ARBA" id="ARBA00038437"/>
    </source>
</evidence>
<evidence type="ECO:0000256" key="3">
    <source>
        <dbReference type="ARBA" id="ARBA00022806"/>
    </source>
</evidence>
<dbReference type="EMBL" id="QDKL01000001">
    <property type="protein sequence ID" value="RZF23294.1"/>
    <property type="molecule type" value="Genomic_DNA"/>
</dbReference>
<proteinExistence type="inferred from homology"/>
<dbReference type="InterPro" id="IPR000629">
    <property type="entry name" value="RNA-helicase_DEAD-box_CS"/>
</dbReference>
<dbReference type="Proteomes" id="UP000443582">
    <property type="component" value="Unassembled WGS sequence"/>
</dbReference>
<dbReference type="PANTHER" id="PTHR47959">
    <property type="entry name" value="ATP-DEPENDENT RNA HELICASE RHLE-RELATED"/>
    <property type="match status" value="1"/>
</dbReference>
<dbReference type="GO" id="GO:0004386">
    <property type="term" value="F:helicase activity"/>
    <property type="evidence" value="ECO:0007669"/>
    <property type="project" value="UniProtKB-KW"/>
</dbReference>
<feature type="compositionally biased region" description="Polar residues" evidence="8">
    <location>
        <begin position="396"/>
        <end position="409"/>
    </location>
</feature>
<dbReference type="Pfam" id="PF00271">
    <property type="entry name" value="Helicase_C"/>
    <property type="match status" value="1"/>
</dbReference>
<feature type="region of interest" description="Disordered" evidence="8">
    <location>
        <begin position="368"/>
        <end position="422"/>
    </location>
</feature>
<organism evidence="12 13">
    <name type="scientific">Halobacteriovorax vibrionivorans</name>
    <dbReference type="NCBI Taxonomy" id="2152716"/>
    <lineage>
        <taxon>Bacteria</taxon>
        <taxon>Pseudomonadati</taxon>
        <taxon>Bdellovibrionota</taxon>
        <taxon>Bacteriovoracia</taxon>
        <taxon>Bacteriovoracales</taxon>
        <taxon>Halobacteriovoraceae</taxon>
        <taxon>Halobacteriovorax</taxon>
    </lineage>
</organism>
<keyword evidence="3 7" id="KW-0347">Helicase</keyword>
<dbReference type="InterPro" id="IPR001650">
    <property type="entry name" value="Helicase_C-like"/>
</dbReference>
<feature type="compositionally biased region" description="Basic residues" evidence="8">
    <location>
        <begin position="410"/>
        <end position="422"/>
    </location>
</feature>
<reference evidence="13" key="1">
    <citation type="journal article" date="2019" name="Int. J. Syst. Evol. Microbiol.">
        <title>Halobacteriovorax valvorus sp. nov., a novel prokaryotic predator isolated from coastal seawater of China.</title>
        <authorList>
            <person name="Chen M.-X."/>
        </authorList>
    </citation>
    <scope>NUCLEOTIDE SEQUENCE [LARGE SCALE GENOMIC DNA]</scope>
    <source>
        <strain evidence="13">BL9</strain>
    </source>
</reference>
<evidence type="ECO:0000259" key="9">
    <source>
        <dbReference type="PROSITE" id="PS51192"/>
    </source>
</evidence>
<dbReference type="SMART" id="SM00487">
    <property type="entry name" value="DEXDc"/>
    <property type="match status" value="1"/>
</dbReference>
<comment type="similarity">
    <text evidence="5 7">Belongs to the DEAD box helicase family.</text>
</comment>
<dbReference type="InterPro" id="IPR014014">
    <property type="entry name" value="RNA_helicase_DEAD_Q_motif"/>
</dbReference>
<dbReference type="InterPro" id="IPR050079">
    <property type="entry name" value="DEAD_box_RNA_helicase"/>
</dbReference>
<evidence type="ECO:0000313" key="12">
    <source>
        <dbReference type="EMBL" id="RZF23294.1"/>
    </source>
</evidence>
<evidence type="ECO:0000256" key="8">
    <source>
        <dbReference type="SAM" id="MobiDB-lite"/>
    </source>
</evidence>
<dbReference type="Gene3D" id="3.40.50.300">
    <property type="entry name" value="P-loop containing nucleotide triphosphate hydrolases"/>
    <property type="match status" value="2"/>
</dbReference>
<keyword evidence="13" id="KW-1185">Reference proteome</keyword>
<dbReference type="CDD" id="cd00268">
    <property type="entry name" value="DEADc"/>
    <property type="match status" value="1"/>
</dbReference>
<dbReference type="SMART" id="SM00490">
    <property type="entry name" value="HELICc"/>
    <property type="match status" value="1"/>
</dbReference>
<evidence type="ECO:0000256" key="4">
    <source>
        <dbReference type="ARBA" id="ARBA00022840"/>
    </source>
</evidence>
<comment type="caution">
    <text evidence="12">The sequence shown here is derived from an EMBL/GenBank/DDBJ whole genome shotgun (WGS) entry which is preliminary data.</text>
</comment>
<evidence type="ECO:0000313" key="13">
    <source>
        <dbReference type="Proteomes" id="UP000443582"/>
    </source>
</evidence>
<keyword evidence="4 7" id="KW-0067">ATP-binding</keyword>
<feature type="short sequence motif" description="Q motif" evidence="6">
    <location>
        <begin position="2"/>
        <end position="30"/>
    </location>
</feature>
<evidence type="ECO:0000256" key="2">
    <source>
        <dbReference type="ARBA" id="ARBA00022801"/>
    </source>
</evidence>